<feature type="region of interest" description="Disordered" evidence="1">
    <location>
        <begin position="1"/>
        <end position="96"/>
    </location>
</feature>
<dbReference type="EMBL" id="JASCZI010151172">
    <property type="protein sequence ID" value="MED6170512.1"/>
    <property type="molecule type" value="Genomic_DNA"/>
</dbReference>
<sequence>MVNRDKEGVVYTDHSSYEQRRNPQHERQSEKLDLNATANEAVGSGNTHMDSGGVQNGQPPPHNPNSGNRTSAFDRIGPSGPTLRPFGGIKSDESHITQELRHRMQSMELEVWELRKENAELRTTTRNLQSRVSLSPRRNNRSRSPPRRNHRSRSPPRRNNQPRTPLRRRHYHSRSDDSESSSEEDHDGSRRTYRRYKRTKGSEVTHPSTAIRPSRVGSSRSNLPGISLS</sequence>
<feature type="compositionally biased region" description="Basic residues" evidence="1">
    <location>
        <begin position="138"/>
        <end position="156"/>
    </location>
</feature>
<organism evidence="2 3">
    <name type="scientific">Stylosanthes scabra</name>
    <dbReference type="NCBI Taxonomy" id="79078"/>
    <lineage>
        <taxon>Eukaryota</taxon>
        <taxon>Viridiplantae</taxon>
        <taxon>Streptophyta</taxon>
        <taxon>Embryophyta</taxon>
        <taxon>Tracheophyta</taxon>
        <taxon>Spermatophyta</taxon>
        <taxon>Magnoliopsida</taxon>
        <taxon>eudicotyledons</taxon>
        <taxon>Gunneridae</taxon>
        <taxon>Pentapetalae</taxon>
        <taxon>rosids</taxon>
        <taxon>fabids</taxon>
        <taxon>Fabales</taxon>
        <taxon>Fabaceae</taxon>
        <taxon>Papilionoideae</taxon>
        <taxon>50 kb inversion clade</taxon>
        <taxon>dalbergioids sensu lato</taxon>
        <taxon>Dalbergieae</taxon>
        <taxon>Pterocarpus clade</taxon>
        <taxon>Stylosanthes</taxon>
    </lineage>
</organism>
<proteinExistence type="predicted"/>
<evidence type="ECO:0000313" key="3">
    <source>
        <dbReference type="Proteomes" id="UP001341840"/>
    </source>
</evidence>
<evidence type="ECO:0000313" key="2">
    <source>
        <dbReference type="EMBL" id="MED6170512.1"/>
    </source>
</evidence>
<keyword evidence="3" id="KW-1185">Reference proteome</keyword>
<name>A0ABU6VA02_9FABA</name>
<dbReference type="Proteomes" id="UP001341840">
    <property type="component" value="Unassembled WGS sequence"/>
</dbReference>
<feature type="region of interest" description="Disordered" evidence="1">
    <location>
        <begin position="122"/>
        <end position="229"/>
    </location>
</feature>
<comment type="caution">
    <text evidence="2">The sequence shown here is derived from an EMBL/GenBank/DDBJ whole genome shotgun (WGS) entry which is preliminary data.</text>
</comment>
<accession>A0ABU6VA02</accession>
<reference evidence="2 3" key="1">
    <citation type="journal article" date="2023" name="Plants (Basel)">
        <title>Bridging the Gap: Combining Genomics and Transcriptomics Approaches to Understand Stylosanthes scabra, an Orphan Legume from the Brazilian Caatinga.</title>
        <authorList>
            <person name="Ferreira-Neto J.R.C."/>
            <person name="da Silva M.D."/>
            <person name="Binneck E."/>
            <person name="de Melo N.F."/>
            <person name="da Silva R.H."/>
            <person name="de Melo A.L.T.M."/>
            <person name="Pandolfi V."/>
            <person name="Bustamante F.O."/>
            <person name="Brasileiro-Vidal A.C."/>
            <person name="Benko-Iseppon A.M."/>
        </authorList>
    </citation>
    <scope>NUCLEOTIDE SEQUENCE [LARGE SCALE GENOMIC DNA]</scope>
    <source>
        <tissue evidence="2">Leaves</tissue>
    </source>
</reference>
<gene>
    <name evidence="2" type="ORF">PIB30_031749</name>
</gene>
<protein>
    <submittedName>
        <fullName evidence="2">Uncharacterized protein</fullName>
    </submittedName>
</protein>
<feature type="compositionally biased region" description="Basic and acidic residues" evidence="1">
    <location>
        <begin position="15"/>
        <end position="33"/>
    </location>
</feature>
<feature type="compositionally biased region" description="Polar residues" evidence="1">
    <location>
        <begin position="216"/>
        <end position="229"/>
    </location>
</feature>
<evidence type="ECO:0000256" key="1">
    <source>
        <dbReference type="SAM" id="MobiDB-lite"/>
    </source>
</evidence>